<dbReference type="EMBL" id="JAWWNJ010000019">
    <property type="protein sequence ID" value="KAK7035883.1"/>
    <property type="molecule type" value="Genomic_DNA"/>
</dbReference>
<keyword evidence="3" id="KW-1185">Reference proteome</keyword>
<name>A0AAW0CA33_9AGAR</name>
<reference evidence="2 3" key="1">
    <citation type="journal article" date="2024" name="J Genomics">
        <title>Draft genome sequencing and assembly of Favolaschia claudopus CIRM-BRFM 2984 isolated from oak limbs.</title>
        <authorList>
            <person name="Navarro D."/>
            <person name="Drula E."/>
            <person name="Chaduli D."/>
            <person name="Cazenave R."/>
            <person name="Ahrendt S."/>
            <person name="Wang J."/>
            <person name="Lipzen A."/>
            <person name="Daum C."/>
            <person name="Barry K."/>
            <person name="Grigoriev I.V."/>
            <person name="Favel A."/>
            <person name="Rosso M.N."/>
            <person name="Martin F."/>
        </authorList>
    </citation>
    <scope>NUCLEOTIDE SEQUENCE [LARGE SCALE GENOMIC DNA]</scope>
    <source>
        <strain evidence="2 3">CIRM-BRFM 2984</strain>
    </source>
</reference>
<evidence type="ECO:0000256" key="1">
    <source>
        <dbReference type="SAM" id="MobiDB-lite"/>
    </source>
</evidence>
<proteinExistence type="predicted"/>
<evidence type="ECO:0000313" key="2">
    <source>
        <dbReference type="EMBL" id="KAK7035883.1"/>
    </source>
</evidence>
<organism evidence="2 3">
    <name type="scientific">Favolaschia claudopus</name>
    <dbReference type="NCBI Taxonomy" id="2862362"/>
    <lineage>
        <taxon>Eukaryota</taxon>
        <taxon>Fungi</taxon>
        <taxon>Dikarya</taxon>
        <taxon>Basidiomycota</taxon>
        <taxon>Agaricomycotina</taxon>
        <taxon>Agaricomycetes</taxon>
        <taxon>Agaricomycetidae</taxon>
        <taxon>Agaricales</taxon>
        <taxon>Marasmiineae</taxon>
        <taxon>Mycenaceae</taxon>
        <taxon>Favolaschia</taxon>
    </lineage>
</organism>
<feature type="region of interest" description="Disordered" evidence="1">
    <location>
        <begin position="365"/>
        <end position="384"/>
    </location>
</feature>
<feature type="region of interest" description="Disordered" evidence="1">
    <location>
        <begin position="98"/>
        <end position="177"/>
    </location>
</feature>
<protein>
    <submittedName>
        <fullName evidence="2">Uncharacterized protein</fullName>
    </submittedName>
</protein>
<comment type="caution">
    <text evidence="2">The sequence shown here is derived from an EMBL/GenBank/DDBJ whole genome shotgun (WGS) entry which is preliminary data.</text>
</comment>
<sequence>MASKASNPAPSQSFRQIQVDEITGRSADLGERICLVLDPDVSATSIIDKETIQAMQEELEKLKRRSRLDNYRSHLEAVGEWEGVCDTLMVMEAQLQEKRSEVDPDYDPNIPLRLPGEAAQASPSRPERSRTAPGTVHTLNGMRESESGPQRGTPSTREARDQVNRNPSASRPRLIENLPTSNCKTFDVILLPFKSDSRPDFSPSRLSLIQLTLRDFGLVFQVRLPREGSVKQCLERQVKEFCEGKSIFLRDAPNTEAPVWDVMFIKERRGQPSVFERKDLTANGFTASTLQKTPFSQVLNHLSEADTTDPNPALLIAPIYGEINGAINLPGSRISRMKHYCHTSRLRALMTGQSNRQQCVDRCRSEANSGASGSRLGTGRTLGQ</sequence>
<gene>
    <name evidence="2" type="ORF">R3P38DRAFT_609049</name>
</gene>
<evidence type="ECO:0000313" key="3">
    <source>
        <dbReference type="Proteomes" id="UP001362999"/>
    </source>
</evidence>
<feature type="compositionally biased region" description="Polar residues" evidence="1">
    <location>
        <begin position="147"/>
        <end position="156"/>
    </location>
</feature>
<dbReference type="Proteomes" id="UP001362999">
    <property type="component" value="Unassembled WGS sequence"/>
</dbReference>
<accession>A0AAW0CA33</accession>
<dbReference type="AlphaFoldDB" id="A0AAW0CA33"/>